<organism evidence="1 2">
    <name type="scientific">Drosophila ananassae</name>
    <name type="common">Fruit fly</name>
    <dbReference type="NCBI Taxonomy" id="7217"/>
    <lineage>
        <taxon>Eukaryota</taxon>
        <taxon>Metazoa</taxon>
        <taxon>Ecdysozoa</taxon>
        <taxon>Arthropoda</taxon>
        <taxon>Hexapoda</taxon>
        <taxon>Insecta</taxon>
        <taxon>Pterygota</taxon>
        <taxon>Neoptera</taxon>
        <taxon>Endopterygota</taxon>
        <taxon>Diptera</taxon>
        <taxon>Brachycera</taxon>
        <taxon>Muscomorpha</taxon>
        <taxon>Ephydroidea</taxon>
        <taxon>Drosophilidae</taxon>
        <taxon>Drosophila</taxon>
        <taxon>Sophophora</taxon>
    </lineage>
</organism>
<name>A0A0P8XW90_DROAN</name>
<evidence type="ECO:0000313" key="2">
    <source>
        <dbReference type="Proteomes" id="UP000007801"/>
    </source>
</evidence>
<reference evidence="1 2" key="1">
    <citation type="journal article" date="2007" name="Nature">
        <title>Evolution of genes and genomes on the Drosophila phylogeny.</title>
        <authorList>
            <consortium name="Drosophila 12 Genomes Consortium"/>
            <person name="Clark A.G."/>
            <person name="Eisen M.B."/>
            <person name="Smith D.R."/>
            <person name="Bergman C.M."/>
            <person name="Oliver B."/>
            <person name="Markow T.A."/>
            <person name="Kaufman T.C."/>
            <person name="Kellis M."/>
            <person name="Gelbart W."/>
            <person name="Iyer V.N."/>
            <person name="Pollard D.A."/>
            <person name="Sackton T.B."/>
            <person name="Larracuente A.M."/>
            <person name="Singh N.D."/>
            <person name="Abad J.P."/>
            <person name="Abt D.N."/>
            <person name="Adryan B."/>
            <person name="Aguade M."/>
            <person name="Akashi H."/>
            <person name="Anderson W.W."/>
            <person name="Aquadro C.F."/>
            <person name="Ardell D.H."/>
            <person name="Arguello R."/>
            <person name="Artieri C.G."/>
            <person name="Barbash D.A."/>
            <person name="Barker D."/>
            <person name="Barsanti P."/>
            <person name="Batterham P."/>
            <person name="Batzoglou S."/>
            <person name="Begun D."/>
            <person name="Bhutkar A."/>
            <person name="Blanco E."/>
            <person name="Bosak S.A."/>
            <person name="Bradley R.K."/>
            <person name="Brand A.D."/>
            <person name="Brent M.R."/>
            <person name="Brooks A.N."/>
            <person name="Brown R.H."/>
            <person name="Butlin R.K."/>
            <person name="Caggese C."/>
            <person name="Calvi B.R."/>
            <person name="Bernardo de Carvalho A."/>
            <person name="Caspi A."/>
            <person name="Castrezana S."/>
            <person name="Celniker S.E."/>
            <person name="Chang J.L."/>
            <person name="Chapple C."/>
            <person name="Chatterji S."/>
            <person name="Chinwalla A."/>
            <person name="Civetta A."/>
            <person name="Clifton S.W."/>
            <person name="Comeron J.M."/>
            <person name="Costello J.C."/>
            <person name="Coyne J.A."/>
            <person name="Daub J."/>
            <person name="David R.G."/>
            <person name="Delcher A.L."/>
            <person name="Delehaunty K."/>
            <person name="Do C.B."/>
            <person name="Ebling H."/>
            <person name="Edwards K."/>
            <person name="Eickbush T."/>
            <person name="Evans J.D."/>
            <person name="Filipski A."/>
            <person name="Findeiss S."/>
            <person name="Freyhult E."/>
            <person name="Fulton L."/>
            <person name="Fulton R."/>
            <person name="Garcia A.C."/>
            <person name="Gardiner A."/>
            <person name="Garfield D.A."/>
            <person name="Garvin B.E."/>
            <person name="Gibson G."/>
            <person name="Gilbert D."/>
            <person name="Gnerre S."/>
            <person name="Godfrey J."/>
            <person name="Good R."/>
            <person name="Gotea V."/>
            <person name="Gravely B."/>
            <person name="Greenberg A.J."/>
            <person name="Griffiths-Jones S."/>
            <person name="Gross S."/>
            <person name="Guigo R."/>
            <person name="Gustafson E.A."/>
            <person name="Haerty W."/>
            <person name="Hahn M.W."/>
            <person name="Halligan D.L."/>
            <person name="Halpern A.L."/>
            <person name="Halter G.M."/>
            <person name="Han M.V."/>
            <person name="Heger A."/>
            <person name="Hillier L."/>
            <person name="Hinrichs A.S."/>
            <person name="Holmes I."/>
            <person name="Hoskins R.A."/>
            <person name="Hubisz M.J."/>
            <person name="Hultmark D."/>
            <person name="Huntley M.A."/>
            <person name="Jaffe D.B."/>
            <person name="Jagadeeshan S."/>
            <person name="Jeck W.R."/>
            <person name="Johnson J."/>
            <person name="Jones C.D."/>
            <person name="Jordan W.C."/>
            <person name="Karpen G.H."/>
            <person name="Kataoka E."/>
            <person name="Keightley P.D."/>
            <person name="Kheradpour P."/>
            <person name="Kirkness E.F."/>
            <person name="Koerich L.B."/>
            <person name="Kristiansen K."/>
            <person name="Kudrna D."/>
            <person name="Kulathinal R.J."/>
            <person name="Kumar S."/>
            <person name="Kwok R."/>
            <person name="Lander E."/>
            <person name="Langley C.H."/>
            <person name="Lapoint R."/>
            <person name="Lazzaro B.P."/>
            <person name="Lee S.J."/>
            <person name="Levesque L."/>
            <person name="Li R."/>
            <person name="Lin C.F."/>
            <person name="Lin M.F."/>
            <person name="Lindblad-Toh K."/>
            <person name="Llopart A."/>
            <person name="Long M."/>
            <person name="Low L."/>
            <person name="Lozovsky E."/>
            <person name="Lu J."/>
            <person name="Luo M."/>
            <person name="Machado C.A."/>
            <person name="Makalowski W."/>
            <person name="Marzo M."/>
            <person name="Matsuda M."/>
            <person name="Matzkin L."/>
            <person name="McAllister B."/>
            <person name="McBride C.S."/>
            <person name="McKernan B."/>
            <person name="McKernan K."/>
            <person name="Mendez-Lago M."/>
            <person name="Minx P."/>
            <person name="Mollenhauer M.U."/>
            <person name="Montooth K."/>
            <person name="Mount S.M."/>
            <person name="Mu X."/>
            <person name="Myers E."/>
            <person name="Negre B."/>
            <person name="Newfeld S."/>
            <person name="Nielsen R."/>
            <person name="Noor M.A."/>
            <person name="O'Grady P."/>
            <person name="Pachter L."/>
            <person name="Papaceit M."/>
            <person name="Parisi M.J."/>
            <person name="Parisi M."/>
            <person name="Parts L."/>
            <person name="Pedersen J.S."/>
            <person name="Pesole G."/>
            <person name="Phillippy A.M."/>
            <person name="Ponting C.P."/>
            <person name="Pop M."/>
            <person name="Porcelli D."/>
            <person name="Powell J.R."/>
            <person name="Prohaska S."/>
            <person name="Pruitt K."/>
            <person name="Puig M."/>
            <person name="Quesneville H."/>
            <person name="Ram K.R."/>
            <person name="Rand D."/>
            <person name="Rasmussen M.D."/>
            <person name="Reed L.K."/>
            <person name="Reenan R."/>
            <person name="Reily A."/>
            <person name="Remington K.A."/>
            <person name="Rieger T.T."/>
            <person name="Ritchie M.G."/>
            <person name="Robin C."/>
            <person name="Rogers Y.H."/>
            <person name="Rohde C."/>
            <person name="Rozas J."/>
            <person name="Rubenfield M.J."/>
            <person name="Ruiz A."/>
            <person name="Russo S."/>
            <person name="Salzberg S.L."/>
            <person name="Sanchez-Gracia A."/>
            <person name="Saranga D.J."/>
            <person name="Sato H."/>
            <person name="Schaeffer S.W."/>
            <person name="Schatz M.C."/>
            <person name="Schlenke T."/>
            <person name="Schwartz R."/>
            <person name="Segarra C."/>
            <person name="Singh R.S."/>
            <person name="Sirot L."/>
            <person name="Sirota M."/>
            <person name="Sisneros N.B."/>
            <person name="Smith C.D."/>
            <person name="Smith T.F."/>
            <person name="Spieth J."/>
            <person name="Stage D.E."/>
            <person name="Stark A."/>
            <person name="Stephan W."/>
            <person name="Strausberg R.L."/>
            <person name="Strempel S."/>
            <person name="Sturgill D."/>
            <person name="Sutton G."/>
            <person name="Sutton G.G."/>
            <person name="Tao W."/>
            <person name="Teichmann S."/>
            <person name="Tobari Y.N."/>
            <person name="Tomimura Y."/>
            <person name="Tsolas J.M."/>
            <person name="Valente V.L."/>
            <person name="Venter E."/>
            <person name="Venter J.C."/>
            <person name="Vicario S."/>
            <person name="Vieira F.G."/>
            <person name="Vilella A.J."/>
            <person name="Villasante A."/>
            <person name="Walenz B."/>
            <person name="Wang J."/>
            <person name="Wasserman M."/>
            <person name="Watts T."/>
            <person name="Wilson D."/>
            <person name="Wilson R.K."/>
            <person name="Wing R.A."/>
            <person name="Wolfner M.F."/>
            <person name="Wong A."/>
            <person name="Wong G.K."/>
            <person name="Wu C.I."/>
            <person name="Wu G."/>
            <person name="Yamamoto D."/>
            <person name="Yang H.P."/>
            <person name="Yang S.P."/>
            <person name="Yorke J.A."/>
            <person name="Yoshida K."/>
            <person name="Zdobnov E."/>
            <person name="Zhang P."/>
            <person name="Zhang Y."/>
            <person name="Zimin A.V."/>
            <person name="Baldwin J."/>
            <person name="Abdouelleil A."/>
            <person name="Abdulkadir J."/>
            <person name="Abebe A."/>
            <person name="Abera B."/>
            <person name="Abreu J."/>
            <person name="Acer S.C."/>
            <person name="Aftuck L."/>
            <person name="Alexander A."/>
            <person name="An P."/>
            <person name="Anderson E."/>
            <person name="Anderson S."/>
            <person name="Arachi H."/>
            <person name="Azer M."/>
            <person name="Bachantsang P."/>
            <person name="Barry A."/>
            <person name="Bayul T."/>
            <person name="Berlin A."/>
            <person name="Bessette D."/>
            <person name="Bloom T."/>
            <person name="Blye J."/>
            <person name="Boguslavskiy L."/>
            <person name="Bonnet C."/>
            <person name="Boukhgalter B."/>
            <person name="Bourzgui I."/>
            <person name="Brown A."/>
            <person name="Cahill P."/>
            <person name="Channer S."/>
            <person name="Cheshatsang Y."/>
            <person name="Chuda L."/>
            <person name="Citroen M."/>
            <person name="Collymore A."/>
            <person name="Cooke P."/>
            <person name="Costello M."/>
            <person name="D'Aco K."/>
            <person name="Daza R."/>
            <person name="De Haan G."/>
            <person name="DeGray S."/>
            <person name="DeMaso C."/>
            <person name="Dhargay N."/>
            <person name="Dooley K."/>
            <person name="Dooley E."/>
            <person name="Doricent M."/>
            <person name="Dorje P."/>
            <person name="Dorjee K."/>
            <person name="Dupes A."/>
            <person name="Elong R."/>
            <person name="Falk J."/>
            <person name="Farina A."/>
            <person name="Faro S."/>
            <person name="Ferguson D."/>
            <person name="Fisher S."/>
            <person name="Foley C.D."/>
            <person name="Franke A."/>
            <person name="Friedrich D."/>
            <person name="Gadbois L."/>
            <person name="Gearin G."/>
            <person name="Gearin C.R."/>
            <person name="Giannoukos G."/>
            <person name="Goode T."/>
            <person name="Graham J."/>
            <person name="Grandbois E."/>
            <person name="Grewal S."/>
            <person name="Gyaltsen K."/>
            <person name="Hafez N."/>
            <person name="Hagos B."/>
            <person name="Hall J."/>
            <person name="Henson C."/>
            <person name="Hollinger A."/>
            <person name="Honan T."/>
            <person name="Huard M.D."/>
            <person name="Hughes L."/>
            <person name="Hurhula B."/>
            <person name="Husby M.E."/>
            <person name="Kamat A."/>
            <person name="Kanga B."/>
            <person name="Kashin S."/>
            <person name="Khazanovich D."/>
            <person name="Kisner P."/>
            <person name="Lance K."/>
            <person name="Lara M."/>
            <person name="Lee W."/>
            <person name="Lennon N."/>
            <person name="Letendre F."/>
            <person name="LeVine R."/>
            <person name="Lipovsky A."/>
            <person name="Liu X."/>
            <person name="Liu J."/>
            <person name="Liu S."/>
            <person name="Lokyitsang T."/>
            <person name="Lokyitsang Y."/>
            <person name="Lubonja R."/>
            <person name="Lui A."/>
            <person name="MacDonald P."/>
            <person name="Magnisalis V."/>
            <person name="Maru K."/>
            <person name="Matthews C."/>
            <person name="McCusker W."/>
            <person name="McDonough S."/>
            <person name="Mehta T."/>
            <person name="Meldrim J."/>
            <person name="Meneus L."/>
            <person name="Mihai O."/>
            <person name="Mihalev A."/>
            <person name="Mihova T."/>
            <person name="Mittelman R."/>
            <person name="Mlenga V."/>
            <person name="Montmayeur A."/>
            <person name="Mulrain L."/>
            <person name="Navidi A."/>
            <person name="Naylor J."/>
            <person name="Negash T."/>
            <person name="Nguyen T."/>
            <person name="Nguyen N."/>
            <person name="Nicol R."/>
            <person name="Norbu C."/>
            <person name="Norbu N."/>
            <person name="Novod N."/>
            <person name="O'Neill B."/>
            <person name="Osman S."/>
            <person name="Markiewicz E."/>
            <person name="Oyono O.L."/>
            <person name="Patti C."/>
            <person name="Phunkhang P."/>
            <person name="Pierre F."/>
            <person name="Priest M."/>
            <person name="Raghuraman S."/>
            <person name="Rege F."/>
            <person name="Reyes R."/>
            <person name="Rise C."/>
            <person name="Rogov P."/>
            <person name="Ross K."/>
            <person name="Ryan E."/>
            <person name="Settipalli S."/>
            <person name="Shea T."/>
            <person name="Sherpa N."/>
            <person name="Shi L."/>
            <person name="Shih D."/>
            <person name="Sparrow T."/>
            <person name="Spaulding J."/>
            <person name="Stalker J."/>
            <person name="Stange-Thomann N."/>
            <person name="Stavropoulos S."/>
            <person name="Stone C."/>
            <person name="Strader C."/>
            <person name="Tesfaye S."/>
            <person name="Thomson T."/>
            <person name="Thoulutsang Y."/>
            <person name="Thoulutsang D."/>
            <person name="Topham K."/>
            <person name="Topping I."/>
            <person name="Tsamla T."/>
            <person name="Vassiliev H."/>
            <person name="Vo A."/>
            <person name="Wangchuk T."/>
            <person name="Wangdi T."/>
            <person name="Weiand M."/>
            <person name="Wilkinson J."/>
            <person name="Wilson A."/>
            <person name="Yadav S."/>
            <person name="Young G."/>
            <person name="Yu Q."/>
            <person name="Zembek L."/>
            <person name="Zhong D."/>
            <person name="Zimmer A."/>
            <person name="Zwirko Z."/>
            <person name="Jaffe D.B."/>
            <person name="Alvarez P."/>
            <person name="Brockman W."/>
            <person name="Butler J."/>
            <person name="Chin C."/>
            <person name="Gnerre S."/>
            <person name="Grabherr M."/>
            <person name="Kleber M."/>
            <person name="Mauceli E."/>
            <person name="MacCallum I."/>
        </authorList>
    </citation>
    <scope>NUCLEOTIDE SEQUENCE [LARGE SCALE GENOMIC DNA]</scope>
    <source>
        <strain evidence="2">Tucson 14024-0371.13</strain>
    </source>
</reference>
<evidence type="ECO:0000313" key="1">
    <source>
        <dbReference type="EMBL" id="KPU79026.1"/>
    </source>
</evidence>
<protein>
    <submittedName>
        <fullName evidence="1">Uncharacterized protein</fullName>
    </submittedName>
</protein>
<dbReference type="EMBL" id="CH902618">
    <property type="protein sequence ID" value="KPU79026.1"/>
    <property type="molecule type" value="Genomic_DNA"/>
</dbReference>
<dbReference type="OrthoDB" id="10559946at2759"/>
<dbReference type="AlphaFoldDB" id="A0A0P8XW90"/>
<dbReference type="KEGG" id="dan:26514637"/>
<keyword evidence="2" id="KW-1185">Reference proteome</keyword>
<dbReference type="Proteomes" id="UP000007801">
    <property type="component" value="Unassembled WGS sequence"/>
</dbReference>
<accession>A0A0P8XW90</accession>
<dbReference type="GeneID" id="26514637"/>
<gene>
    <name evidence="1" type="primary">Dana\GF27228</name>
    <name evidence="1" type="ORF">GF27228</name>
</gene>
<sequence>MAGAVANKCAANIKAISYLQMQGIPVLYDLRHFENTLLRGRYVEKTFCRFYVDRTICEANIHETLKVTRSIVRAIVPSNLIHYYEDELLSLNCFLGRIFKSFSGKKLRMSHINSNVFKGLGAVLAQYIHPDAEEAFEKFKELHDPKKAVTFMATLTAVRSQLMHAILRDEQKILKRLQMMDDDDTPGPSQRARLNN</sequence>
<dbReference type="InParanoid" id="A0A0P8XW90"/>
<proteinExistence type="predicted"/>